<feature type="transmembrane region" description="Helical" evidence="7">
    <location>
        <begin position="18"/>
        <end position="39"/>
    </location>
</feature>
<dbReference type="InterPro" id="IPR032816">
    <property type="entry name" value="VTT_dom"/>
</dbReference>
<feature type="transmembrane region" description="Helical" evidence="7">
    <location>
        <begin position="151"/>
        <end position="173"/>
    </location>
</feature>
<dbReference type="InterPro" id="IPR032818">
    <property type="entry name" value="DedA-like"/>
</dbReference>
<evidence type="ECO:0000256" key="5">
    <source>
        <dbReference type="ARBA" id="ARBA00022989"/>
    </source>
</evidence>
<evidence type="ECO:0000256" key="4">
    <source>
        <dbReference type="ARBA" id="ARBA00022692"/>
    </source>
</evidence>
<reference evidence="9 10" key="1">
    <citation type="submission" date="2016-03" db="EMBL/GenBank/DDBJ databases">
        <title>Microsymbionts genomes from the relict species Vavilovia formosa (Stev.) Fed.</title>
        <authorList>
            <person name="Kopat V."/>
            <person name="Chirak E."/>
            <person name="Kimeklis A."/>
            <person name="Andronov E."/>
        </authorList>
    </citation>
    <scope>NUCLEOTIDE SEQUENCE [LARGE SCALE GENOMIC DNA]</scope>
    <source>
        <strain evidence="9 10">Vaf07</strain>
    </source>
</reference>
<dbReference type="EMBL" id="LVYV01000045">
    <property type="protein sequence ID" value="KZD21453.1"/>
    <property type="molecule type" value="Genomic_DNA"/>
</dbReference>
<keyword evidence="3 7" id="KW-1003">Cell membrane</keyword>
<evidence type="ECO:0000313" key="10">
    <source>
        <dbReference type="Proteomes" id="UP000076574"/>
    </source>
</evidence>
<dbReference type="AlphaFoldDB" id="A0A163XVZ6"/>
<sequence>MEGWMHGLIEFVRQNQVWAAPIVLLLAFGESLAFISLLLPAWGALVAIGALVGASGISFWPVLIAGAIGAALGDWLSYWFGFKYKDQVAQIWPLSKFPELLPRGEAFVKKWGVPSIYIGRFFGPLRASVPLAAGIFEMPYWRFQVANFTSAFIWAGVLLLFGDGLSMTVEWLWKLK</sequence>
<protein>
    <submittedName>
        <fullName evidence="9">Cytochrome O ubiquinol oxidase</fullName>
    </submittedName>
</protein>
<dbReference type="OrthoDB" id="9801622at2"/>
<feature type="domain" description="VTT" evidence="8">
    <location>
        <begin position="40"/>
        <end position="163"/>
    </location>
</feature>
<keyword evidence="4 7" id="KW-0812">Transmembrane</keyword>
<evidence type="ECO:0000256" key="1">
    <source>
        <dbReference type="ARBA" id="ARBA00004651"/>
    </source>
</evidence>
<feature type="transmembrane region" description="Helical" evidence="7">
    <location>
        <begin position="46"/>
        <end position="72"/>
    </location>
</feature>
<comment type="caution">
    <text evidence="9">The sequence shown here is derived from an EMBL/GenBank/DDBJ whole genome shotgun (WGS) entry which is preliminary data.</text>
</comment>
<dbReference type="GO" id="GO:0005886">
    <property type="term" value="C:plasma membrane"/>
    <property type="evidence" value="ECO:0007669"/>
    <property type="project" value="UniProtKB-SubCell"/>
</dbReference>
<keyword evidence="5 7" id="KW-1133">Transmembrane helix</keyword>
<evidence type="ECO:0000256" key="3">
    <source>
        <dbReference type="ARBA" id="ARBA00022475"/>
    </source>
</evidence>
<dbReference type="RefSeq" id="WP_068736591.1">
    <property type="nucleotide sequence ID" value="NZ_LVYV01000045.1"/>
</dbReference>
<accession>A0A163XVZ6</accession>
<name>A0A163XVZ6_9BRAD</name>
<dbReference type="PANTHER" id="PTHR30353">
    <property type="entry name" value="INNER MEMBRANE PROTEIN DEDA-RELATED"/>
    <property type="match status" value="1"/>
</dbReference>
<evidence type="ECO:0000256" key="2">
    <source>
        <dbReference type="ARBA" id="ARBA00010792"/>
    </source>
</evidence>
<keyword evidence="6 7" id="KW-0472">Membrane</keyword>
<proteinExistence type="inferred from homology"/>
<evidence type="ECO:0000259" key="8">
    <source>
        <dbReference type="Pfam" id="PF09335"/>
    </source>
</evidence>
<evidence type="ECO:0000256" key="6">
    <source>
        <dbReference type="ARBA" id="ARBA00023136"/>
    </source>
</evidence>
<dbReference type="Proteomes" id="UP000076574">
    <property type="component" value="Unassembled WGS sequence"/>
</dbReference>
<evidence type="ECO:0000256" key="7">
    <source>
        <dbReference type="RuleBase" id="RU367016"/>
    </source>
</evidence>
<evidence type="ECO:0000313" key="9">
    <source>
        <dbReference type="EMBL" id="KZD21453.1"/>
    </source>
</evidence>
<dbReference type="PANTHER" id="PTHR30353:SF15">
    <property type="entry name" value="INNER MEMBRANE PROTEIN YABI"/>
    <property type="match status" value="1"/>
</dbReference>
<comment type="subcellular location">
    <subcellularLocation>
        <location evidence="1 7">Cell membrane</location>
        <topology evidence="1 7">Multi-pass membrane protein</topology>
    </subcellularLocation>
</comment>
<dbReference type="STRING" id="943830.A4A58_13880"/>
<comment type="caution">
    <text evidence="7">Lacks conserved residue(s) required for the propagation of feature annotation.</text>
</comment>
<keyword evidence="10" id="KW-1185">Reference proteome</keyword>
<organism evidence="9 10">
    <name type="scientific">Tardiphaga robiniae</name>
    <dbReference type="NCBI Taxonomy" id="943830"/>
    <lineage>
        <taxon>Bacteria</taxon>
        <taxon>Pseudomonadati</taxon>
        <taxon>Pseudomonadota</taxon>
        <taxon>Alphaproteobacteria</taxon>
        <taxon>Hyphomicrobiales</taxon>
        <taxon>Nitrobacteraceae</taxon>
        <taxon>Tardiphaga</taxon>
    </lineage>
</organism>
<comment type="similarity">
    <text evidence="2 7">Belongs to the DedA family.</text>
</comment>
<gene>
    <name evidence="9" type="ORF">A4A58_13880</name>
</gene>
<dbReference type="Pfam" id="PF09335">
    <property type="entry name" value="VTT_dom"/>
    <property type="match status" value="1"/>
</dbReference>